<sequence length="166" mass="18055">MRSALSIRAALVLATAVLLGGTLLAVPSGPTHALPPEDTARAAGCRAPNCWTAISFNTKTGYSGWTTPERGRSTKAAAMRAALEKCRSRPVNARARSSCLRPSVREVYRRNGCVAVFFRRRDGRIVEWARGKADTETPAKRQARRAVNDGPGEIVFSRLACGLRRF</sequence>
<organism evidence="3 4">
    <name type="scientific">Nocardioides immobilis</name>
    <dbReference type="NCBI Taxonomy" id="2049295"/>
    <lineage>
        <taxon>Bacteria</taxon>
        <taxon>Bacillati</taxon>
        <taxon>Actinomycetota</taxon>
        <taxon>Actinomycetes</taxon>
        <taxon>Propionibacteriales</taxon>
        <taxon>Nocardioidaceae</taxon>
        <taxon>Nocardioides</taxon>
    </lineage>
</organism>
<dbReference type="OrthoDB" id="3483193at2"/>
<feature type="signal peptide" evidence="1">
    <location>
        <begin position="1"/>
        <end position="33"/>
    </location>
</feature>
<dbReference type="EMBL" id="QXGH01000015">
    <property type="protein sequence ID" value="RHW26873.1"/>
    <property type="molecule type" value="Genomic_DNA"/>
</dbReference>
<dbReference type="Pfam" id="PF13827">
    <property type="entry name" value="DUF4189"/>
    <property type="match status" value="1"/>
</dbReference>
<dbReference type="Proteomes" id="UP000283644">
    <property type="component" value="Unassembled WGS sequence"/>
</dbReference>
<keyword evidence="1" id="KW-0732">Signal</keyword>
<evidence type="ECO:0000259" key="2">
    <source>
        <dbReference type="Pfam" id="PF13827"/>
    </source>
</evidence>
<gene>
    <name evidence="3" type="ORF">D0Z08_11805</name>
</gene>
<keyword evidence="4" id="KW-1185">Reference proteome</keyword>
<evidence type="ECO:0000313" key="4">
    <source>
        <dbReference type="Proteomes" id="UP000283644"/>
    </source>
</evidence>
<protein>
    <submittedName>
        <fullName evidence="3">DUF4189 domain-containing protein</fullName>
    </submittedName>
</protein>
<dbReference type="AlphaFoldDB" id="A0A417Y2I6"/>
<evidence type="ECO:0000256" key="1">
    <source>
        <dbReference type="SAM" id="SignalP"/>
    </source>
</evidence>
<feature type="chain" id="PRO_5019397865" evidence="1">
    <location>
        <begin position="34"/>
        <end position="166"/>
    </location>
</feature>
<proteinExistence type="predicted"/>
<feature type="domain" description="DUF4189" evidence="2">
    <location>
        <begin position="51"/>
        <end position="149"/>
    </location>
</feature>
<dbReference type="RefSeq" id="WP_118925439.1">
    <property type="nucleotide sequence ID" value="NZ_QXGH01000015.1"/>
</dbReference>
<dbReference type="InterPro" id="IPR025240">
    <property type="entry name" value="DUF4189"/>
</dbReference>
<comment type="caution">
    <text evidence="3">The sequence shown here is derived from an EMBL/GenBank/DDBJ whole genome shotgun (WGS) entry which is preliminary data.</text>
</comment>
<evidence type="ECO:0000313" key="3">
    <source>
        <dbReference type="EMBL" id="RHW26873.1"/>
    </source>
</evidence>
<reference evidence="3 4" key="1">
    <citation type="submission" date="2018-09" db="EMBL/GenBank/DDBJ databases">
        <title>Genome sequencing of Nocardioides immobilis CCTCC AB 2017083 for comparison to Nocardioides silvaticus.</title>
        <authorList>
            <person name="Li C."/>
            <person name="Wang G."/>
        </authorList>
    </citation>
    <scope>NUCLEOTIDE SEQUENCE [LARGE SCALE GENOMIC DNA]</scope>
    <source>
        <strain evidence="3 4">CCTCC AB 2017083</strain>
    </source>
</reference>
<accession>A0A417Y2I6</accession>
<name>A0A417Y2I6_9ACTN</name>